<sequence length="473" mass="54819">MANSIKTPKLRDFVFTDKLGSGTYATVYKAYRKGGPREVVAIKCIQKDGLNRLSTENLLVEIELLKKLKHEYIVELKDFLWDDNFIYLIMEYCSGGDLLGFIQSRRALPENIVRKFLRQIAKALQYMRENEVSHMDLKPQNLLLSSNLNPVLKIGDFGFARYLQGDVEGDMLRGTPLYMAPEVVCKRQYDPKADLWSVGVILYECLFGKAPFASRSLKELGEKIRDTKPVEIPFGVNISDGCRDLLLRLLQREPEKRISFEDFFSHPYIDLEHIPSKNSLNEAISLAKAAVEKDTEKKYKEAVTLYCKALEHFIPAIHYEPNPTKKQRLREKVREYMKRAEELKQCLKPEGRHTNQKQLTPRSKQELETFAAEDETLKAALTMIEVAEYKEDYEKYEEALAKYEMALGVLIKLLQDEANERKKELLSKHVSVWMTKAETIKNYLKVKQLKTRDTSEQEEEEDQRLSGHSCNIQ</sequence>
<dbReference type="PROSITE" id="PS00107">
    <property type="entry name" value="PROTEIN_KINASE_ATP"/>
    <property type="match status" value="1"/>
</dbReference>
<dbReference type="GO" id="GO:0042594">
    <property type="term" value="P:response to starvation"/>
    <property type="evidence" value="ECO:0007669"/>
    <property type="project" value="TreeGrafter"/>
</dbReference>
<evidence type="ECO:0000256" key="9">
    <source>
        <dbReference type="ARBA" id="ARBA00022737"/>
    </source>
</evidence>
<comment type="subcellular location">
    <subcellularLocation>
        <location evidence="1">Cytoplasm</location>
    </subcellularLocation>
</comment>
<feature type="binding site" evidence="20">
    <location>
        <position position="43"/>
    </location>
    <ligand>
        <name>ATP</name>
        <dbReference type="ChEBI" id="CHEBI:30616"/>
    </ligand>
</feature>
<evidence type="ECO:0000256" key="4">
    <source>
        <dbReference type="ARBA" id="ARBA00021644"/>
    </source>
</evidence>
<evidence type="ECO:0000256" key="2">
    <source>
        <dbReference type="ARBA" id="ARBA00012513"/>
    </source>
</evidence>
<comment type="catalytic activity">
    <reaction evidence="19">
        <text>ATP + H2O = ADP + phosphate + H(+)</text>
        <dbReference type="Rhea" id="RHEA:13065"/>
        <dbReference type="ChEBI" id="CHEBI:15377"/>
        <dbReference type="ChEBI" id="CHEBI:15378"/>
        <dbReference type="ChEBI" id="CHEBI:30616"/>
        <dbReference type="ChEBI" id="CHEBI:43474"/>
        <dbReference type="ChEBI" id="CHEBI:456216"/>
        <dbReference type="EC" id="3.6.4.6"/>
    </reaction>
</comment>
<keyword evidence="12" id="KW-0378">Hydrolase</keyword>
<reference evidence="26" key="2">
    <citation type="submission" date="2025-08" db="UniProtKB">
        <authorList>
            <consortium name="RefSeq"/>
        </authorList>
    </citation>
    <scope>IDENTIFICATION</scope>
</reference>
<keyword evidence="25" id="KW-1185">Reference proteome</keyword>
<dbReference type="InterPro" id="IPR017441">
    <property type="entry name" value="Protein_kinase_ATP_BS"/>
</dbReference>
<dbReference type="KEGG" id="lak:106181735"/>
<dbReference type="PANTHER" id="PTHR24348:SF65">
    <property type="entry name" value="SERINE_THREONINE-PROTEIN KINASE ULK3"/>
    <property type="match status" value="1"/>
</dbReference>
<dbReference type="Gene3D" id="1.20.58.80">
    <property type="entry name" value="Phosphotransferase system, lactose/cellobiose-type IIA subunit"/>
    <property type="match status" value="2"/>
</dbReference>
<evidence type="ECO:0000256" key="10">
    <source>
        <dbReference type="ARBA" id="ARBA00022741"/>
    </source>
</evidence>
<dbReference type="GO" id="GO:0034045">
    <property type="term" value="C:phagophore assembly site membrane"/>
    <property type="evidence" value="ECO:0007669"/>
    <property type="project" value="TreeGrafter"/>
</dbReference>
<dbReference type="GO" id="GO:0016787">
    <property type="term" value="F:hydrolase activity"/>
    <property type="evidence" value="ECO:0007669"/>
    <property type="project" value="UniProtKB-KW"/>
</dbReference>
<evidence type="ECO:0000259" key="24">
    <source>
        <dbReference type="PROSITE" id="PS50011"/>
    </source>
</evidence>
<dbReference type="PROSITE" id="PS50011">
    <property type="entry name" value="PROTEIN_KINASE_DOM"/>
    <property type="match status" value="1"/>
</dbReference>
<proteinExistence type="inferred from homology"/>
<dbReference type="EC" id="3.6.4.6" evidence="3"/>
<evidence type="ECO:0000256" key="16">
    <source>
        <dbReference type="ARBA" id="ARBA00032242"/>
    </source>
</evidence>
<keyword evidence="15" id="KW-0072">Autophagy</keyword>
<dbReference type="GO" id="GO:0010506">
    <property type="term" value="P:regulation of autophagy"/>
    <property type="evidence" value="ECO:0007669"/>
    <property type="project" value="InterPro"/>
</dbReference>
<dbReference type="InParanoid" id="A0A2R2MJA4"/>
<evidence type="ECO:0000256" key="7">
    <source>
        <dbReference type="ARBA" id="ARBA00022527"/>
    </source>
</evidence>
<dbReference type="InterPro" id="IPR045269">
    <property type="entry name" value="Atg1-like"/>
</dbReference>
<evidence type="ECO:0000256" key="13">
    <source>
        <dbReference type="ARBA" id="ARBA00022840"/>
    </source>
</evidence>
<dbReference type="AlphaFoldDB" id="A0A2R2MJA4"/>
<feature type="domain" description="Protein kinase" evidence="24">
    <location>
        <begin position="13"/>
        <end position="269"/>
    </location>
</feature>
<evidence type="ECO:0000256" key="5">
    <source>
        <dbReference type="ARBA" id="ARBA00022448"/>
    </source>
</evidence>
<dbReference type="InterPro" id="IPR007330">
    <property type="entry name" value="MIT_dom"/>
</dbReference>
<dbReference type="InterPro" id="IPR000719">
    <property type="entry name" value="Prot_kinase_dom"/>
</dbReference>
<dbReference type="Proteomes" id="UP000085678">
    <property type="component" value="Unplaced"/>
</dbReference>
<evidence type="ECO:0000256" key="19">
    <source>
        <dbReference type="ARBA" id="ARBA00048883"/>
    </source>
</evidence>
<dbReference type="SUPFAM" id="SSF56112">
    <property type="entry name" value="Protein kinase-like (PK-like)"/>
    <property type="match status" value="1"/>
</dbReference>
<dbReference type="GO" id="GO:0000422">
    <property type="term" value="P:autophagy of mitochondrion"/>
    <property type="evidence" value="ECO:0007669"/>
    <property type="project" value="TreeGrafter"/>
</dbReference>
<evidence type="ECO:0000256" key="3">
    <source>
        <dbReference type="ARBA" id="ARBA00012674"/>
    </source>
</evidence>
<dbReference type="GO" id="GO:0005776">
    <property type="term" value="C:autophagosome"/>
    <property type="evidence" value="ECO:0007669"/>
    <property type="project" value="TreeGrafter"/>
</dbReference>
<evidence type="ECO:0000256" key="22">
    <source>
        <dbReference type="SAM" id="Coils"/>
    </source>
</evidence>
<dbReference type="InterPro" id="IPR008271">
    <property type="entry name" value="Ser/Thr_kinase_AS"/>
</dbReference>
<keyword evidence="11 26" id="KW-0418">Kinase</keyword>
<dbReference type="OrthoDB" id="346907at2759"/>
<keyword evidence="22" id="KW-0175">Coiled coil</keyword>
<dbReference type="PANTHER" id="PTHR24348">
    <property type="entry name" value="SERINE/THREONINE-PROTEIN KINASE UNC-51-RELATED"/>
    <property type="match status" value="1"/>
</dbReference>
<accession>A0A2R2MJA4</accession>
<dbReference type="PROSITE" id="PS00108">
    <property type="entry name" value="PROTEIN_KINASE_ST"/>
    <property type="match status" value="1"/>
</dbReference>
<dbReference type="FunCoup" id="A0A2R2MJA4">
    <property type="interactions" value="1785"/>
</dbReference>
<dbReference type="GO" id="GO:0061709">
    <property type="term" value="P:reticulophagy"/>
    <property type="evidence" value="ECO:0007669"/>
    <property type="project" value="TreeGrafter"/>
</dbReference>
<comment type="catalytic activity">
    <reaction evidence="18">
        <text>L-seryl-[protein] + ATP = O-phospho-L-seryl-[protein] + ADP + H(+)</text>
        <dbReference type="Rhea" id="RHEA:17989"/>
        <dbReference type="Rhea" id="RHEA-COMP:9863"/>
        <dbReference type="Rhea" id="RHEA-COMP:11604"/>
        <dbReference type="ChEBI" id="CHEBI:15378"/>
        <dbReference type="ChEBI" id="CHEBI:29999"/>
        <dbReference type="ChEBI" id="CHEBI:30616"/>
        <dbReference type="ChEBI" id="CHEBI:83421"/>
        <dbReference type="ChEBI" id="CHEBI:456216"/>
        <dbReference type="EC" id="2.7.11.1"/>
    </reaction>
</comment>
<dbReference type="GO" id="GO:0015031">
    <property type="term" value="P:protein transport"/>
    <property type="evidence" value="ECO:0007669"/>
    <property type="project" value="UniProtKB-KW"/>
</dbReference>
<keyword evidence="9" id="KW-0677">Repeat</keyword>
<gene>
    <name evidence="26" type="primary">LOC106181735</name>
</gene>
<feature type="region of interest" description="Disordered" evidence="23">
    <location>
        <begin position="451"/>
        <end position="473"/>
    </location>
</feature>
<dbReference type="FunFam" id="3.30.200.20:FF:000042">
    <property type="entry name" value="Aurora kinase A"/>
    <property type="match status" value="1"/>
</dbReference>
<dbReference type="SMART" id="SM00745">
    <property type="entry name" value="MIT"/>
    <property type="match status" value="2"/>
</dbReference>
<evidence type="ECO:0000256" key="21">
    <source>
        <dbReference type="RuleBase" id="RU000304"/>
    </source>
</evidence>
<comment type="catalytic activity">
    <reaction evidence="17">
        <text>L-threonyl-[protein] + ATP = O-phospho-L-threonyl-[protein] + ADP + H(+)</text>
        <dbReference type="Rhea" id="RHEA:46608"/>
        <dbReference type="Rhea" id="RHEA-COMP:11060"/>
        <dbReference type="Rhea" id="RHEA-COMP:11605"/>
        <dbReference type="ChEBI" id="CHEBI:15378"/>
        <dbReference type="ChEBI" id="CHEBI:30013"/>
        <dbReference type="ChEBI" id="CHEBI:30616"/>
        <dbReference type="ChEBI" id="CHEBI:61977"/>
        <dbReference type="ChEBI" id="CHEBI:456216"/>
        <dbReference type="EC" id="2.7.11.1"/>
    </reaction>
</comment>
<dbReference type="GeneID" id="106181735"/>
<evidence type="ECO:0000256" key="6">
    <source>
        <dbReference type="ARBA" id="ARBA00022490"/>
    </source>
</evidence>
<dbReference type="Gene3D" id="1.10.510.10">
    <property type="entry name" value="Transferase(Phosphotransferase) domain 1"/>
    <property type="match status" value="1"/>
</dbReference>
<keyword evidence="6" id="KW-0963">Cytoplasm</keyword>
<name>A0A2R2MJA4_LINAN</name>
<evidence type="ECO:0000313" key="26">
    <source>
        <dbReference type="RefSeq" id="XP_023930157.1"/>
    </source>
</evidence>
<organism evidence="25 26">
    <name type="scientific">Lingula anatina</name>
    <name type="common">Brachiopod</name>
    <name type="synonym">Lingula unguis</name>
    <dbReference type="NCBI Taxonomy" id="7574"/>
    <lineage>
        <taxon>Eukaryota</taxon>
        <taxon>Metazoa</taxon>
        <taxon>Spiralia</taxon>
        <taxon>Lophotrochozoa</taxon>
        <taxon>Brachiopoda</taxon>
        <taxon>Linguliformea</taxon>
        <taxon>Lingulata</taxon>
        <taxon>Lingulida</taxon>
        <taxon>Linguloidea</taxon>
        <taxon>Lingulidae</taxon>
        <taxon>Lingula</taxon>
    </lineage>
</organism>
<dbReference type="Pfam" id="PF00069">
    <property type="entry name" value="Pkinase"/>
    <property type="match status" value="1"/>
</dbReference>
<comment type="similarity">
    <text evidence="21">Belongs to the protein kinase superfamily.</text>
</comment>
<dbReference type="GO" id="GO:0034727">
    <property type="term" value="P:piecemeal microautophagy of the nucleus"/>
    <property type="evidence" value="ECO:0007669"/>
    <property type="project" value="TreeGrafter"/>
</dbReference>
<protein>
    <recommendedName>
        <fullName evidence="4">Serine/threonine-protein kinase ULK3</fullName>
        <ecNumber evidence="2">2.7.11.1</ecNumber>
        <ecNumber evidence="3">3.6.4.6</ecNumber>
    </recommendedName>
    <alternativeName>
        <fullName evidence="16">Unc-51-like kinase 3</fullName>
    </alternativeName>
</protein>
<dbReference type="InterPro" id="IPR036181">
    <property type="entry name" value="MIT_dom_sf"/>
</dbReference>
<evidence type="ECO:0000256" key="11">
    <source>
        <dbReference type="ARBA" id="ARBA00022777"/>
    </source>
</evidence>
<dbReference type="EC" id="2.7.11.1" evidence="2"/>
<dbReference type="SMART" id="SM00220">
    <property type="entry name" value="S_TKc"/>
    <property type="match status" value="1"/>
</dbReference>
<dbReference type="GO" id="GO:0005829">
    <property type="term" value="C:cytosol"/>
    <property type="evidence" value="ECO:0007669"/>
    <property type="project" value="TreeGrafter"/>
</dbReference>
<dbReference type="RefSeq" id="XP_023930157.1">
    <property type="nucleotide sequence ID" value="XM_024074389.1"/>
</dbReference>
<dbReference type="Gene3D" id="3.30.200.20">
    <property type="entry name" value="Phosphorylase Kinase, domain 1"/>
    <property type="match status" value="1"/>
</dbReference>
<dbReference type="InterPro" id="IPR011009">
    <property type="entry name" value="Kinase-like_dom_sf"/>
</dbReference>
<reference evidence="26" key="1">
    <citation type="journal article" date="2015" name="Nat. Commun.">
        <title>The Lingula genome provides insights into brachiopod evolution and the origin of phosphate biomineralization.</title>
        <authorList>
            <person name="Luo Y.J."/>
            <person name="Takeuchi T."/>
            <person name="Koyanagi R."/>
            <person name="Yamada L."/>
            <person name="Kanda M."/>
            <person name="Khalturina M."/>
            <person name="Fujie M."/>
            <person name="Yamasaki S.I."/>
            <person name="Endo K."/>
            <person name="Satoh N."/>
        </authorList>
    </citation>
    <scope>NUCLEOTIDE SEQUENCE</scope>
</reference>
<evidence type="ECO:0000256" key="18">
    <source>
        <dbReference type="ARBA" id="ARBA00048679"/>
    </source>
</evidence>
<evidence type="ECO:0000256" key="8">
    <source>
        <dbReference type="ARBA" id="ARBA00022679"/>
    </source>
</evidence>
<dbReference type="GO" id="GO:0000045">
    <property type="term" value="P:autophagosome assembly"/>
    <property type="evidence" value="ECO:0007669"/>
    <property type="project" value="TreeGrafter"/>
</dbReference>
<evidence type="ECO:0000256" key="15">
    <source>
        <dbReference type="ARBA" id="ARBA00023006"/>
    </source>
</evidence>
<evidence type="ECO:0000256" key="20">
    <source>
        <dbReference type="PROSITE-ProRule" id="PRU10141"/>
    </source>
</evidence>
<dbReference type="FunFam" id="1.20.58.80:FF:000004">
    <property type="entry name" value="Vacuolar protein sorting-associated protein 4"/>
    <property type="match status" value="1"/>
</dbReference>
<dbReference type="GO" id="GO:0005524">
    <property type="term" value="F:ATP binding"/>
    <property type="evidence" value="ECO:0007669"/>
    <property type="project" value="UniProtKB-UniRule"/>
</dbReference>
<dbReference type="STRING" id="7574.A0A2R2MJA4"/>
<evidence type="ECO:0000256" key="23">
    <source>
        <dbReference type="SAM" id="MobiDB-lite"/>
    </source>
</evidence>
<dbReference type="SUPFAM" id="SSF116846">
    <property type="entry name" value="MIT domain"/>
    <property type="match status" value="2"/>
</dbReference>
<dbReference type="FunFam" id="1.10.510.10:FF:000804">
    <property type="entry name" value="Blast:Serine/threonine-protein kinase ULK3"/>
    <property type="match status" value="1"/>
</dbReference>
<dbReference type="GO" id="GO:0004674">
    <property type="term" value="F:protein serine/threonine kinase activity"/>
    <property type="evidence" value="ECO:0007669"/>
    <property type="project" value="UniProtKB-KW"/>
</dbReference>
<evidence type="ECO:0000313" key="25">
    <source>
        <dbReference type="Proteomes" id="UP000085678"/>
    </source>
</evidence>
<feature type="coiled-coil region" evidence="22">
    <location>
        <begin position="379"/>
        <end position="406"/>
    </location>
</feature>
<evidence type="ECO:0000256" key="17">
    <source>
        <dbReference type="ARBA" id="ARBA00047899"/>
    </source>
</evidence>
<keyword evidence="5" id="KW-0813">Transport</keyword>
<dbReference type="Pfam" id="PF04212">
    <property type="entry name" value="MIT"/>
    <property type="match status" value="2"/>
</dbReference>
<keyword evidence="8" id="KW-0808">Transferase</keyword>
<evidence type="ECO:0000256" key="14">
    <source>
        <dbReference type="ARBA" id="ARBA00022927"/>
    </source>
</evidence>
<evidence type="ECO:0000256" key="12">
    <source>
        <dbReference type="ARBA" id="ARBA00022801"/>
    </source>
</evidence>
<keyword evidence="14" id="KW-0653">Protein transport</keyword>
<keyword evidence="7 21" id="KW-0723">Serine/threonine-protein kinase</keyword>
<evidence type="ECO:0000256" key="1">
    <source>
        <dbReference type="ARBA" id="ARBA00004496"/>
    </source>
</evidence>
<keyword evidence="10 20" id="KW-0547">Nucleotide-binding</keyword>
<keyword evidence="13 20" id="KW-0067">ATP-binding</keyword>